<evidence type="ECO:0000256" key="5">
    <source>
        <dbReference type="ARBA" id="ARBA00022692"/>
    </source>
</evidence>
<keyword evidence="5 8" id="KW-0812">Transmembrane</keyword>
<dbReference type="AlphaFoldDB" id="E9DUM0"/>
<feature type="transmembrane region" description="Helical" evidence="8">
    <location>
        <begin position="113"/>
        <end position="134"/>
    </location>
</feature>
<accession>E9DUM0</accession>
<dbReference type="OMA" id="RRSMIGI"/>
<evidence type="ECO:0000256" key="2">
    <source>
        <dbReference type="ARBA" id="ARBA00022448"/>
    </source>
</evidence>
<protein>
    <submittedName>
        <fullName evidence="9">YeeE/YedE family protein</fullName>
    </submittedName>
</protein>
<evidence type="ECO:0000256" key="4">
    <source>
        <dbReference type="ARBA" id="ARBA00022519"/>
    </source>
</evidence>
<feature type="transmembrane region" description="Helical" evidence="8">
    <location>
        <begin position="35"/>
        <end position="55"/>
    </location>
</feature>
<dbReference type="OrthoDB" id="10254418at2759"/>
<evidence type="ECO:0000256" key="6">
    <source>
        <dbReference type="ARBA" id="ARBA00022989"/>
    </source>
</evidence>
<dbReference type="HOGENOM" id="CLU_053006_0_0_1"/>
<keyword evidence="3" id="KW-1003">Cell membrane</keyword>
<feature type="transmembrane region" description="Helical" evidence="8">
    <location>
        <begin position="339"/>
        <end position="360"/>
    </location>
</feature>
<evidence type="ECO:0000256" key="8">
    <source>
        <dbReference type="SAM" id="Phobius"/>
    </source>
</evidence>
<feature type="transmembrane region" description="Helical" evidence="8">
    <location>
        <begin position="162"/>
        <end position="182"/>
    </location>
</feature>
<dbReference type="Proteomes" id="UP000002499">
    <property type="component" value="Unassembled WGS sequence"/>
</dbReference>
<evidence type="ECO:0000256" key="1">
    <source>
        <dbReference type="ARBA" id="ARBA00004429"/>
    </source>
</evidence>
<dbReference type="PANTHER" id="PTHR30574:SF1">
    <property type="entry name" value="SULPHUR TRANSPORT DOMAIN-CONTAINING PROTEIN"/>
    <property type="match status" value="1"/>
</dbReference>
<dbReference type="InParanoid" id="E9DUM0"/>
<gene>
    <name evidence="9" type="ORF">MAC_01318</name>
</gene>
<dbReference type="PANTHER" id="PTHR30574">
    <property type="entry name" value="INNER MEMBRANE PROTEIN YEDE"/>
    <property type="match status" value="1"/>
</dbReference>
<dbReference type="EMBL" id="GL698474">
    <property type="protein sequence ID" value="EFY92682.1"/>
    <property type="molecule type" value="Genomic_DNA"/>
</dbReference>
<evidence type="ECO:0000313" key="10">
    <source>
        <dbReference type="Proteomes" id="UP000002499"/>
    </source>
</evidence>
<comment type="subcellular location">
    <subcellularLocation>
        <location evidence="1">Cell inner membrane</location>
        <topology evidence="1">Multi-pass membrane protein</topology>
    </subcellularLocation>
</comment>
<dbReference type="STRING" id="655827.E9DUM0"/>
<evidence type="ECO:0000256" key="3">
    <source>
        <dbReference type="ARBA" id="ARBA00022475"/>
    </source>
</evidence>
<dbReference type="eggNOG" id="ENOG502RZM3">
    <property type="taxonomic scope" value="Eukaryota"/>
</dbReference>
<keyword evidence="7 8" id="KW-0472">Membrane</keyword>
<reference evidence="9 10" key="1">
    <citation type="journal article" date="2011" name="PLoS Genet.">
        <title>Genome sequencing and comparative transcriptomics of the model entomopathogenic fungi Metarhizium anisopliae and M. acridum.</title>
        <authorList>
            <person name="Gao Q."/>
            <person name="Jin K."/>
            <person name="Ying S.H."/>
            <person name="Zhang Y."/>
            <person name="Xiao G."/>
            <person name="Shang Y."/>
            <person name="Duan Z."/>
            <person name="Hu X."/>
            <person name="Xie X.Q."/>
            <person name="Zhou G."/>
            <person name="Peng G."/>
            <person name="Luo Z."/>
            <person name="Huang W."/>
            <person name="Wang B."/>
            <person name="Fang W."/>
            <person name="Wang S."/>
            <person name="Zhong Y."/>
            <person name="Ma L.J."/>
            <person name="St Leger R.J."/>
            <person name="Zhao G.P."/>
            <person name="Pei Y."/>
            <person name="Feng M.G."/>
            <person name="Xia Y."/>
            <person name="Wang C."/>
        </authorList>
    </citation>
    <scope>NUCLEOTIDE SEQUENCE [LARGE SCALE GENOMIC DNA]</scope>
    <source>
        <strain evidence="9 10">CQMa 102</strain>
    </source>
</reference>
<dbReference type="Pfam" id="PF04143">
    <property type="entry name" value="Sulf_transp"/>
    <property type="match status" value="1"/>
</dbReference>
<feature type="transmembrane region" description="Helical" evidence="8">
    <location>
        <begin position="188"/>
        <end position="207"/>
    </location>
</feature>
<sequence length="426" mass="44185">MAATAISGAAFGAAMMAAGFHQPSVVISQLRFENWHMFQTFLAATATSAAIYAVAERLGYAKISPRNSSPLGLFSSYDGNIIGGGLLGAGMALSGSCPGTLYAQLAAGVRSGFHALDGAIIGGVLWSGLVSKLVKRRREKMGAKPEPAVVGEQLGLSNGTTLLLLEAVCVAVVAATVLYTPASPTAKIPGALGGLLIGGAQLVSILTRRTMVGISGSYEEVGNFFWWLVRGADPNAKPSSYQNILFASWVAAGAWGLLRLVPGLASGPAYEMSPLLAVSGGVLMAVGSRMAGGCTSGHGISGISLLSASSIVTIMTLQHKSIPSRYGNKVLPYFLIPHPFFAVTSTSIFISSFISADWIIMAAGLTSPNHFLNTGQVLGKSSRSGKMYWTRTTSVMQEPASVNALSTLRRVCSACSATLSDISPVW</sequence>
<feature type="transmembrane region" description="Helical" evidence="8">
    <location>
        <begin position="299"/>
        <end position="319"/>
    </location>
</feature>
<keyword evidence="4" id="KW-0997">Cell inner membrane</keyword>
<keyword evidence="2" id="KW-0813">Transport</keyword>
<proteinExistence type="predicted"/>
<dbReference type="GO" id="GO:0005886">
    <property type="term" value="C:plasma membrane"/>
    <property type="evidence" value="ECO:0007669"/>
    <property type="project" value="UniProtKB-SubCell"/>
</dbReference>
<dbReference type="InterPro" id="IPR007272">
    <property type="entry name" value="Sulf_transp_TsuA/YedE"/>
</dbReference>
<keyword evidence="6 8" id="KW-1133">Transmembrane helix</keyword>
<keyword evidence="10" id="KW-1185">Reference proteome</keyword>
<feature type="transmembrane region" description="Helical" evidence="8">
    <location>
        <begin position="76"/>
        <end position="93"/>
    </location>
</feature>
<organism evidence="10">
    <name type="scientific">Metarhizium acridum (strain CQMa 102)</name>
    <dbReference type="NCBI Taxonomy" id="655827"/>
    <lineage>
        <taxon>Eukaryota</taxon>
        <taxon>Fungi</taxon>
        <taxon>Dikarya</taxon>
        <taxon>Ascomycota</taxon>
        <taxon>Pezizomycotina</taxon>
        <taxon>Sordariomycetes</taxon>
        <taxon>Hypocreomycetidae</taxon>
        <taxon>Hypocreales</taxon>
        <taxon>Clavicipitaceae</taxon>
        <taxon>Metarhizium</taxon>
    </lineage>
</organism>
<name>E9DUM0_METAQ</name>
<evidence type="ECO:0000313" key="9">
    <source>
        <dbReference type="EMBL" id="EFY92682.1"/>
    </source>
</evidence>
<evidence type="ECO:0000256" key="7">
    <source>
        <dbReference type="ARBA" id="ARBA00023136"/>
    </source>
</evidence>